<sequence length="110" mass="13184">MKQTYLESELFCIQCLDHTVHKITYVNNQITKVECEECHNILEIRVDIMNELFKESYNRVATKPSRVTKEYREDLSHFLFSLPIRVMTKPYRVAKDIKGARKIIKDYKQQ</sequence>
<organism evidence="1 2">
    <name type="scientific">Aquibacillus halophilus</name>
    <dbReference type="NCBI Taxonomy" id="930132"/>
    <lineage>
        <taxon>Bacteria</taxon>
        <taxon>Bacillati</taxon>
        <taxon>Bacillota</taxon>
        <taxon>Bacilli</taxon>
        <taxon>Bacillales</taxon>
        <taxon>Bacillaceae</taxon>
        <taxon>Aquibacillus</taxon>
    </lineage>
</organism>
<accession>A0A6A8DF86</accession>
<comment type="caution">
    <text evidence="1">The sequence shown here is derived from an EMBL/GenBank/DDBJ whole genome shotgun (WGS) entry which is preliminary data.</text>
</comment>
<dbReference type="RefSeq" id="WP_338079204.1">
    <property type="nucleotide sequence ID" value="NZ_WJNG01000002.1"/>
</dbReference>
<evidence type="ECO:0000313" key="2">
    <source>
        <dbReference type="Proteomes" id="UP000799092"/>
    </source>
</evidence>
<keyword evidence="2" id="KW-1185">Reference proteome</keyword>
<name>A0A6A8DF86_9BACI</name>
<reference evidence="1" key="1">
    <citation type="submission" date="2019-11" db="EMBL/GenBank/DDBJ databases">
        <authorList>
            <person name="Li J."/>
        </authorList>
    </citation>
    <scope>NUCLEOTIDE SEQUENCE</scope>
    <source>
        <strain evidence="1">B6B</strain>
    </source>
</reference>
<protein>
    <submittedName>
        <fullName evidence="1">Bh protein</fullName>
    </submittedName>
</protein>
<proteinExistence type="predicted"/>
<dbReference type="EMBL" id="WJNG01000002">
    <property type="protein sequence ID" value="MRH41527.1"/>
    <property type="molecule type" value="Genomic_DNA"/>
</dbReference>
<gene>
    <name evidence="1" type="ORF">GH741_02420</name>
</gene>
<evidence type="ECO:0000313" key="1">
    <source>
        <dbReference type="EMBL" id="MRH41527.1"/>
    </source>
</evidence>
<dbReference type="Proteomes" id="UP000799092">
    <property type="component" value="Unassembled WGS sequence"/>
</dbReference>
<dbReference type="AlphaFoldDB" id="A0A6A8DF86"/>